<proteinExistence type="predicted"/>
<dbReference type="WBParaSite" id="ECPE_0000437201-mRNA-1">
    <property type="protein sequence ID" value="ECPE_0000437201-mRNA-1"/>
    <property type="gene ID" value="ECPE_0000437201"/>
</dbReference>
<sequence>MTTATTTTMVTTNGRYPRPYRGNKADWFGRSSKSRGIGPTTNGHSSVWMHDDRFGPFRQYKNGWNTKTAGTRFGKRSLFDRKFDARSGKTLIREGSEWGFFGKDHLIGLVQKQQMEGVHRRDPL</sequence>
<evidence type="ECO:0000313" key="3">
    <source>
        <dbReference type="Proteomes" id="UP000272942"/>
    </source>
</evidence>
<keyword evidence="3" id="KW-1185">Reference proteome</keyword>
<dbReference type="AlphaFoldDB" id="A0A183ABM5"/>
<feature type="region of interest" description="Disordered" evidence="1">
    <location>
        <begin position="21"/>
        <end position="45"/>
    </location>
</feature>
<evidence type="ECO:0000256" key="1">
    <source>
        <dbReference type="SAM" id="MobiDB-lite"/>
    </source>
</evidence>
<protein>
    <submittedName>
        <fullName evidence="4">Myelin basic protein</fullName>
    </submittedName>
</protein>
<evidence type="ECO:0000313" key="2">
    <source>
        <dbReference type="EMBL" id="VDP72366.1"/>
    </source>
</evidence>
<reference evidence="2 3" key="2">
    <citation type="submission" date="2018-11" db="EMBL/GenBank/DDBJ databases">
        <authorList>
            <consortium name="Pathogen Informatics"/>
        </authorList>
    </citation>
    <scope>NUCLEOTIDE SEQUENCE [LARGE SCALE GENOMIC DNA]</scope>
    <source>
        <strain evidence="2 3">Egypt</strain>
    </source>
</reference>
<dbReference type="Proteomes" id="UP000272942">
    <property type="component" value="Unassembled WGS sequence"/>
</dbReference>
<dbReference type="EMBL" id="UZAN01041218">
    <property type="protein sequence ID" value="VDP72366.1"/>
    <property type="molecule type" value="Genomic_DNA"/>
</dbReference>
<gene>
    <name evidence="2" type="ORF">ECPE_LOCUS4360</name>
</gene>
<accession>A0A183ABM5</accession>
<organism evidence="4">
    <name type="scientific">Echinostoma caproni</name>
    <dbReference type="NCBI Taxonomy" id="27848"/>
    <lineage>
        <taxon>Eukaryota</taxon>
        <taxon>Metazoa</taxon>
        <taxon>Spiralia</taxon>
        <taxon>Lophotrochozoa</taxon>
        <taxon>Platyhelminthes</taxon>
        <taxon>Trematoda</taxon>
        <taxon>Digenea</taxon>
        <taxon>Plagiorchiida</taxon>
        <taxon>Echinostomata</taxon>
        <taxon>Echinostomatoidea</taxon>
        <taxon>Echinostomatidae</taxon>
        <taxon>Echinostoma</taxon>
    </lineage>
</organism>
<evidence type="ECO:0000313" key="4">
    <source>
        <dbReference type="WBParaSite" id="ECPE_0000437201-mRNA-1"/>
    </source>
</evidence>
<reference evidence="4" key="1">
    <citation type="submission" date="2016-06" db="UniProtKB">
        <authorList>
            <consortium name="WormBaseParasite"/>
        </authorList>
    </citation>
    <scope>IDENTIFICATION</scope>
</reference>
<name>A0A183ABM5_9TREM</name>